<organism evidence="2 3">
    <name type="scientific">Arthrobacter bambusae</name>
    <dbReference type="NCBI Taxonomy" id="1338426"/>
    <lineage>
        <taxon>Bacteria</taxon>
        <taxon>Bacillati</taxon>
        <taxon>Actinomycetota</taxon>
        <taxon>Actinomycetes</taxon>
        <taxon>Micrococcales</taxon>
        <taxon>Micrococcaceae</taxon>
        <taxon>Arthrobacter</taxon>
    </lineage>
</organism>
<evidence type="ECO:0000313" key="2">
    <source>
        <dbReference type="EMBL" id="MET4541505.1"/>
    </source>
</evidence>
<comment type="caution">
    <text evidence="2">The sequence shown here is derived from an EMBL/GenBank/DDBJ whole genome shotgun (WGS) entry which is preliminary data.</text>
</comment>
<sequence length="149" mass="15534">MILILIYGATRPISRLSHFVAYDQAEWCPGNSFGGRTSGMNTILTGVGASAGTVQGPARLIHGPDEFTRFQAGDVLICRTTDPAWTPLFGMASAVVTQTGGMLSHAAIVAREYGIPAVLGVRDALDLLTNGSPLTVDGARGTVTVTDSK</sequence>
<dbReference type="PANTHER" id="PTHR43615">
    <property type="entry name" value="PHOSPHOENOLPYRUVATE SYNTHASE-RELATED"/>
    <property type="match status" value="1"/>
</dbReference>
<reference evidence="2 3" key="1">
    <citation type="submission" date="2024-06" db="EMBL/GenBank/DDBJ databases">
        <title>Sorghum-associated microbial communities from plants grown in Nebraska, USA.</title>
        <authorList>
            <person name="Schachtman D."/>
        </authorList>
    </citation>
    <scope>NUCLEOTIDE SEQUENCE [LARGE SCALE GENOMIC DNA]</scope>
    <source>
        <strain evidence="2 3">3552</strain>
    </source>
</reference>
<dbReference type="SUPFAM" id="SSF52009">
    <property type="entry name" value="Phosphohistidine domain"/>
    <property type="match status" value="1"/>
</dbReference>
<dbReference type="Gene3D" id="3.50.30.10">
    <property type="entry name" value="Phosphohistidine domain"/>
    <property type="match status" value="1"/>
</dbReference>
<dbReference type="InterPro" id="IPR036637">
    <property type="entry name" value="Phosphohistidine_dom_sf"/>
</dbReference>
<keyword evidence="3" id="KW-1185">Reference proteome</keyword>
<proteinExistence type="predicted"/>
<feature type="domain" description="PEP-utilising enzyme mobile" evidence="1">
    <location>
        <begin position="70"/>
        <end position="141"/>
    </location>
</feature>
<dbReference type="InterPro" id="IPR008279">
    <property type="entry name" value="PEP-util_enz_mobile_dom"/>
</dbReference>
<gene>
    <name evidence="2" type="ORF">ABIE37_003303</name>
</gene>
<dbReference type="InterPro" id="IPR051549">
    <property type="entry name" value="PEP_Utilizing_Enz"/>
</dbReference>
<evidence type="ECO:0000259" key="1">
    <source>
        <dbReference type="Pfam" id="PF00391"/>
    </source>
</evidence>
<dbReference type="Proteomes" id="UP001549307">
    <property type="component" value="Unassembled WGS sequence"/>
</dbReference>
<dbReference type="Pfam" id="PF00391">
    <property type="entry name" value="PEP-utilizers"/>
    <property type="match status" value="1"/>
</dbReference>
<name>A0ABV2P9P6_9MICC</name>
<dbReference type="EMBL" id="JBEPSN010000009">
    <property type="protein sequence ID" value="MET4541505.1"/>
    <property type="molecule type" value="Genomic_DNA"/>
</dbReference>
<accession>A0ABV2P9P6</accession>
<dbReference type="PANTHER" id="PTHR43615:SF1">
    <property type="entry name" value="PPDK_N DOMAIN-CONTAINING PROTEIN"/>
    <property type="match status" value="1"/>
</dbReference>
<protein>
    <submittedName>
        <fullName evidence="2">Phosphoenolpyruvate synthase/pyruvate phosphate dikinase</fullName>
    </submittedName>
</protein>
<evidence type="ECO:0000313" key="3">
    <source>
        <dbReference type="Proteomes" id="UP001549307"/>
    </source>
</evidence>